<dbReference type="EMBL" id="AP027925">
    <property type="protein sequence ID" value="BED92964.1"/>
    <property type="molecule type" value="Genomic_DNA"/>
</dbReference>
<accession>A0AA48I6H2</accession>
<name>A0AA48I6H2_9FIRM</name>
<sequence>MKKSTLNDQAQEILRIAEKHGVEQNFFFITTFKRYNVQIGILSDLEKIIQDEGTLVTKEYIKGSKNVYSHPAITDYNKTTDSANKTVSTLIRIIATLRNKYEDGEEDPLLTILNGGGI</sequence>
<organism evidence="1">
    <name type="scientific">Candidatus Paraimprobicoccus trichonymphae</name>
    <dbReference type="NCBI Taxonomy" id="3033793"/>
    <lineage>
        <taxon>Bacteria</taxon>
        <taxon>Bacillati</taxon>
        <taxon>Bacillota</taxon>
        <taxon>Clostridia</taxon>
        <taxon>Candidatus Paraimprobicoccus</taxon>
    </lineage>
</organism>
<dbReference type="KEGG" id="ptrh:RsTaC01_0899"/>
<dbReference type="AlphaFoldDB" id="A0AA48I6H2"/>
<protein>
    <submittedName>
        <fullName evidence="1">Uncharacterized protein</fullName>
    </submittedName>
</protein>
<proteinExistence type="predicted"/>
<dbReference type="Proteomes" id="UP001335720">
    <property type="component" value="Chromosome"/>
</dbReference>
<gene>
    <name evidence="1" type="ORF">RsTaC01_0899</name>
</gene>
<evidence type="ECO:0000313" key="1">
    <source>
        <dbReference type="EMBL" id="BED92964.1"/>
    </source>
</evidence>
<reference evidence="1" key="1">
    <citation type="journal article" date="2023" name="ISME J.">
        <title>Emergence of putative energy parasites within Clostridia revealed by genome analysis of a novel endosymbiotic clade.</title>
        <authorList>
            <person name="Takahashi K."/>
            <person name="Kuwahara H."/>
            <person name="Horikawa Y."/>
            <person name="Izawa K."/>
            <person name="Kato D."/>
            <person name="Inagaki T."/>
            <person name="Yuki M."/>
            <person name="Ohkuma M."/>
            <person name="Hongoh Y."/>
        </authorList>
    </citation>
    <scope>NUCLEOTIDE SEQUENCE</scope>
    <source>
        <strain evidence="1">RsTa-C01</strain>
    </source>
</reference>